<feature type="domain" description="SCP" evidence="1">
    <location>
        <begin position="241"/>
        <end position="349"/>
    </location>
</feature>
<dbReference type="EMBL" id="FOJW01000009">
    <property type="protein sequence ID" value="SFB18594.1"/>
    <property type="molecule type" value="Genomic_DNA"/>
</dbReference>
<organism evidence="3 4">
    <name type="scientific">Lentibacillus halodurans</name>
    <dbReference type="NCBI Taxonomy" id="237679"/>
    <lineage>
        <taxon>Bacteria</taxon>
        <taxon>Bacillati</taxon>
        <taxon>Bacillota</taxon>
        <taxon>Bacilli</taxon>
        <taxon>Bacillales</taxon>
        <taxon>Bacillaceae</taxon>
        <taxon>Lentibacillus</taxon>
    </lineage>
</organism>
<proteinExistence type="predicted"/>
<evidence type="ECO:0000259" key="2">
    <source>
        <dbReference type="Pfam" id="PF14504"/>
    </source>
</evidence>
<dbReference type="CDD" id="cd05379">
    <property type="entry name" value="CAP_bacterial"/>
    <property type="match status" value="1"/>
</dbReference>
<dbReference type="InterPro" id="IPR029410">
    <property type="entry name" value="CAP_assoc"/>
</dbReference>
<evidence type="ECO:0000259" key="1">
    <source>
        <dbReference type="Pfam" id="PF00188"/>
    </source>
</evidence>
<sequence>MRLLRIMAVLLLAFSGIYYLLDRTDFLQEGSIDNPGHILEQKDSKLESKEIPENRSVVPLEGDTYQWMNKSVNELEESFGEPSRKDSSAYGYEWWVYTDEQEQYIQFGIQDNQVKSIYALGNDLSIQPAEIGQAYDSSDAAFSFSNEVTYSKALSSYTFRLSDEELQERPIVKVTDDIFLQLYFDTFTDELSAVRMLSADLLLLHQPYEIQYRGELPEKPDFSDEQWAEIEEGAEQQIFHITNVIRDQHEKTALEWDEDVSNVAYLHSEDMAENNYFSHYAQNGDGLKERLAAQEVFYQAAGENIAAQYPDAQAAIHGWLNSEGHREALLKDDFTHLGVGVYQFYYTQNFVKKQ</sequence>
<gene>
    <name evidence="3" type="ORF">SAMN04488072_10934</name>
</gene>
<protein>
    <submittedName>
        <fullName evidence="3">Uncharacterized conserved protein YkwD, contains CAP (CSP/antigen 5/PR1) domain</fullName>
    </submittedName>
</protein>
<dbReference type="InterPro" id="IPR035940">
    <property type="entry name" value="CAP_sf"/>
</dbReference>
<feature type="domain" description="CAP-associated" evidence="2">
    <location>
        <begin position="68"/>
        <end position="208"/>
    </location>
</feature>
<dbReference type="PANTHER" id="PTHR31157:SF26">
    <property type="entry name" value="SCP-LIKE EXTRACELLULAR PROTEIN"/>
    <property type="match status" value="1"/>
</dbReference>
<dbReference type="InterPro" id="IPR014044">
    <property type="entry name" value="CAP_dom"/>
</dbReference>
<evidence type="ECO:0000313" key="4">
    <source>
        <dbReference type="Proteomes" id="UP000198642"/>
    </source>
</evidence>
<keyword evidence="4" id="KW-1185">Reference proteome</keyword>
<dbReference type="Gene3D" id="3.40.33.10">
    <property type="entry name" value="CAP"/>
    <property type="match status" value="1"/>
</dbReference>
<dbReference type="AlphaFoldDB" id="A0A1I0YZ07"/>
<dbReference type="Proteomes" id="UP000198642">
    <property type="component" value="Unassembled WGS sequence"/>
</dbReference>
<evidence type="ECO:0000313" key="3">
    <source>
        <dbReference type="EMBL" id="SFB18594.1"/>
    </source>
</evidence>
<dbReference type="OrthoDB" id="9783944at2"/>
<accession>A0A1I0YZ07</accession>
<dbReference type="Pfam" id="PF00188">
    <property type="entry name" value="CAP"/>
    <property type="match status" value="1"/>
</dbReference>
<name>A0A1I0YZ07_9BACI</name>
<reference evidence="3 4" key="1">
    <citation type="submission" date="2016-10" db="EMBL/GenBank/DDBJ databases">
        <authorList>
            <person name="de Groot N.N."/>
        </authorList>
    </citation>
    <scope>NUCLEOTIDE SEQUENCE [LARGE SCALE GENOMIC DNA]</scope>
    <source>
        <strain evidence="3 4">CGMCC 1.3702</strain>
    </source>
</reference>
<dbReference type="RefSeq" id="WP_090238226.1">
    <property type="nucleotide sequence ID" value="NZ_FOJW01000009.1"/>
</dbReference>
<dbReference type="Pfam" id="PF14504">
    <property type="entry name" value="CAP_assoc_N"/>
    <property type="match status" value="1"/>
</dbReference>
<dbReference type="STRING" id="237679.SAMN04488072_10934"/>
<dbReference type="PANTHER" id="PTHR31157">
    <property type="entry name" value="SCP DOMAIN-CONTAINING PROTEIN"/>
    <property type="match status" value="1"/>
</dbReference>
<dbReference type="SUPFAM" id="SSF55797">
    <property type="entry name" value="PR-1-like"/>
    <property type="match status" value="1"/>
</dbReference>